<proteinExistence type="predicted"/>
<feature type="region of interest" description="Disordered" evidence="1">
    <location>
        <begin position="1"/>
        <end position="32"/>
    </location>
</feature>
<sequence length="84" mass="9845">EERDRRHLQKQREKEGKSTRFQPPPSLSVHSDLALDSDSLHHESRHASEDPNTTNLFINTIPRSVTKNRIKSFLLSLTYAKFFR</sequence>
<reference evidence="2" key="1">
    <citation type="submission" date="2021-02" db="EMBL/GenBank/DDBJ databases">
        <authorList>
            <person name="Nowell W R."/>
        </authorList>
    </citation>
    <scope>NUCLEOTIDE SEQUENCE</scope>
</reference>
<gene>
    <name evidence="2" type="ORF">QYT958_LOCUS41859</name>
</gene>
<organism evidence="2 3">
    <name type="scientific">Rotaria socialis</name>
    <dbReference type="NCBI Taxonomy" id="392032"/>
    <lineage>
        <taxon>Eukaryota</taxon>
        <taxon>Metazoa</taxon>
        <taxon>Spiralia</taxon>
        <taxon>Gnathifera</taxon>
        <taxon>Rotifera</taxon>
        <taxon>Eurotatoria</taxon>
        <taxon>Bdelloidea</taxon>
        <taxon>Philodinida</taxon>
        <taxon>Philodinidae</taxon>
        <taxon>Rotaria</taxon>
    </lineage>
</organism>
<evidence type="ECO:0000313" key="3">
    <source>
        <dbReference type="Proteomes" id="UP000663848"/>
    </source>
</evidence>
<evidence type="ECO:0000256" key="1">
    <source>
        <dbReference type="SAM" id="MobiDB-lite"/>
    </source>
</evidence>
<protein>
    <submittedName>
        <fullName evidence="2">Uncharacterized protein</fullName>
    </submittedName>
</protein>
<dbReference type="Proteomes" id="UP000663848">
    <property type="component" value="Unassembled WGS sequence"/>
</dbReference>
<evidence type="ECO:0000313" key="2">
    <source>
        <dbReference type="EMBL" id="CAF5047899.1"/>
    </source>
</evidence>
<comment type="caution">
    <text evidence="2">The sequence shown here is derived from an EMBL/GenBank/DDBJ whole genome shotgun (WGS) entry which is preliminary data.</text>
</comment>
<feature type="non-terminal residue" evidence="2">
    <location>
        <position position="1"/>
    </location>
</feature>
<dbReference type="AlphaFoldDB" id="A0A822CMH1"/>
<accession>A0A822CMH1</accession>
<name>A0A822CMH1_9BILA</name>
<dbReference type="EMBL" id="CAJOBR010049747">
    <property type="protein sequence ID" value="CAF5047899.1"/>
    <property type="molecule type" value="Genomic_DNA"/>
</dbReference>